<protein>
    <submittedName>
        <fullName evidence="1">Uncharacterized protein</fullName>
    </submittedName>
</protein>
<organism evidence="1 2">
    <name type="scientific">Agrobacterium tumefaciens</name>
    <dbReference type="NCBI Taxonomy" id="358"/>
    <lineage>
        <taxon>Bacteria</taxon>
        <taxon>Pseudomonadati</taxon>
        <taxon>Pseudomonadota</taxon>
        <taxon>Alphaproteobacteria</taxon>
        <taxon>Hyphomicrobiales</taxon>
        <taxon>Rhizobiaceae</taxon>
        <taxon>Rhizobium/Agrobacterium group</taxon>
        <taxon>Agrobacterium</taxon>
        <taxon>Agrobacterium tumefaciens complex</taxon>
    </lineage>
</organism>
<dbReference type="EMBL" id="SGOE01000003">
    <property type="protein sequence ID" value="TRB06342.1"/>
    <property type="molecule type" value="Genomic_DNA"/>
</dbReference>
<name>A0A546Y017_AGRTU</name>
<reference evidence="1 2" key="1">
    <citation type="journal article" date="2019" name="Appl. Microbiol. Biotechnol.">
        <title>Differential efficiency of wild type rhizogenic strains for rol gene transformation of plants.</title>
        <authorList>
            <person name="Desmet S."/>
            <person name="De Keyser E."/>
            <person name="Van Vaerenbergh J."/>
            <person name="Baeyen S."/>
            <person name="Van Huylenbroeck J."/>
            <person name="Geelen D."/>
            <person name="Dhooghe E."/>
        </authorList>
    </citation>
    <scope>NUCLEOTIDE SEQUENCE [LARGE SCALE GENOMIC DNA]</scope>
    <source>
        <strain evidence="1 2">MAFF210266</strain>
    </source>
</reference>
<evidence type="ECO:0000313" key="2">
    <source>
        <dbReference type="Proteomes" id="UP000317023"/>
    </source>
</evidence>
<dbReference type="Proteomes" id="UP000317023">
    <property type="component" value="Unassembled WGS sequence"/>
</dbReference>
<proteinExistence type="predicted"/>
<dbReference type="RefSeq" id="WP_142857261.1">
    <property type="nucleotide sequence ID" value="NZ_SGOE01000003.1"/>
</dbReference>
<accession>A0A546Y017</accession>
<comment type="caution">
    <text evidence="1">The sequence shown here is derived from an EMBL/GenBank/DDBJ whole genome shotgun (WGS) entry which is preliminary data.</text>
</comment>
<evidence type="ECO:0000313" key="1">
    <source>
        <dbReference type="EMBL" id="TRB06342.1"/>
    </source>
</evidence>
<dbReference type="AlphaFoldDB" id="A0A546Y017"/>
<gene>
    <name evidence="1" type="ORF">EXN61_14290</name>
</gene>
<sequence>MLSDALYEADKAIHDYQTRMPDLYEPIRYEINAIRCRMVVLQMRLDQTVPDEWLEKNPIYAAAKAGNIGPHDAYMHDEDDSVLDNYRLQYAAYIGGQPKE</sequence>